<dbReference type="InterPro" id="IPR008928">
    <property type="entry name" value="6-hairpin_glycosidase_sf"/>
</dbReference>
<dbReference type="Gene3D" id="2.60.420.10">
    <property type="entry name" value="Maltose phosphorylase, domain 3"/>
    <property type="match status" value="1"/>
</dbReference>
<protein>
    <submittedName>
        <fullName evidence="9">Glycoside hydrolase family 65 protein</fullName>
    </submittedName>
</protein>
<feature type="domain" description="Glycoside hydrolase family 65 central catalytic" evidence="6">
    <location>
        <begin position="325"/>
        <end position="678"/>
    </location>
</feature>
<dbReference type="Gene3D" id="1.50.10.10">
    <property type="match status" value="1"/>
</dbReference>
<dbReference type="SUPFAM" id="SSF74650">
    <property type="entry name" value="Galactose mutarotase-like"/>
    <property type="match status" value="1"/>
</dbReference>
<dbReference type="InterPro" id="IPR011013">
    <property type="entry name" value="Gal_mutarotase_sf_dom"/>
</dbReference>
<keyword evidence="2" id="KW-0328">Glycosyltransferase</keyword>
<dbReference type="InterPro" id="IPR005194">
    <property type="entry name" value="Glyco_hydro_65_C"/>
</dbReference>
<dbReference type="Proteomes" id="UP000712157">
    <property type="component" value="Unassembled WGS sequence"/>
</dbReference>
<dbReference type="AlphaFoldDB" id="A0A949JTU9"/>
<dbReference type="EMBL" id="JAHQCW010000001">
    <property type="protein sequence ID" value="MBU9735008.1"/>
    <property type="molecule type" value="Genomic_DNA"/>
</dbReference>
<evidence type="ECO:0000256" key="5">
    <source>
        <dbReference type="PIRSR" id="PIRSR036289-51"/>
    </source>
</evidence>
<feature type="active site" description="Proton donor" evidence="4">
    <location>
        <position position="486"/>
    </location>
</feature>
<evidence type="ECO:0000256" key="3">
    <source>
        <dbReference type="ARBA" id="ARBA00022679"/>
    </source>
</evidence>
<dbReference type="InterPro" id="IPR005195">
    <property type="entry name" value="Glyco_hydro_65_M"/>
</dbReference>
<dbReference type="GO" id="GO:0016757">
    <property type="term" value="F:glycosyltransferase activity"/>
    <property type="evidence" value="ECO:0007669"/>
    <property type="project" value="UniProtKB-KW"/>
</dbReference>
<feature type="binding site" evidence="5">
    <location>
        <begin position="592"/>
        <end position="593"/>
    </location>
    <ligand>
        <name>substrate</name>
    </ligand>
</feature>
<keyword evidence="9" id="KW-0378">Hydrolase</keyword>
<dbReference type="PANTHER" id="PTHR11051:SF8">
    <property type="entry name" value="PROTEIN-GLUCOSYLGALACTOSYLHYDROXYLYSINE GLUCOSIDASE"/>
    <property type="match status" value="1"/>
</dbReference>
<sequence length="736" mass="84723">MMVLKRKGKWSPEKNKYYEGAWAQGNGYIQMRASFEEDLSGASQDEHYWRLPANVTLEEARNPVSKWGVYVPGIYGKHPILGEEIVNLPYPMGIQLYQDEERFDMGLSDYSDFAESLNLKNGVLTRHFVWNTAAGSLEAEYTRYASLQNQHYIVQRAELTAGQDMEIRVESFVDAAVTTNGYSHFTDTKLFHQEGLWAEITLDSGQMVCMKCFCKFEDGDYYKEESSRTEQRLREIWKLRLKKGEPFVFYKYTIIATSLDWKDEADGMILSGPFGDLLRLRERMVTLELDAQRLTLKAHEEIWAKRWSESDVQIVGDKRLQDSLRFSIYHLLRAFPWSSQAAIDAKGFAGEAYFGHYFWDTEIYLLPFYLYTTPQKARSLIEFRYRMLEGAKKNAARYGYPGARYPWECCQSGLEQCSNWQYGDMEVHVTADVIYGLWHYCKATGDTEFLLNQGLEMMVETARYWCSRVDWAGDTCHLLGVMGPDEYLAFTNDNAYTNYMVKFALKQTLETLKIAGGERKNELGVTDLEMEEFQKVHDLLVFPYDEDAHFIWQCQDFDHFADVEFDKVWKDRSKPFGHFISQEKNYRSKALKQADTLGLFSLFPNAFDQETKKNCLEYYEKITTHDSSLSYVIHALVHAGVKDAKRSYEFLQKSMEIDLAQRGAAEGIHIANAGGLWQAVVCGLAGFSGVGKDGQPVFHPALPEHIRAIRFGLRLNGGRYQAEVTADQVTVTKEVG</sequence>
<comment type="similarity">
    <text evidence="1">Belongs to the glycosyl hydrolase 65 family.</text>
</comment>
<dbReference type="GO" id="GO:0004553">
    <property type="term" value="F:hydrolase activity, hydrolyzing O-glycosyl compounds"/>
    <property type="evidence" value="ECO:0007669"/>
    <property type="project" value="TreeGrafter"/>
</dbReference>
<evidence type="ECO:0000256" key="4">
    <source>
        <dbReference type="PIRSR" id="PIRSR036289-50"/>
    </source>
</evidence>
<keyword evidence="10" id="KW-1185">Reference proteome</keyword>
<dbReference type="Pfam" id="PF03636">
    <property type="entry name" value="Glyco_hydro_65N"/>
    <property type="match status" value="1"/>
</dbReference>
<dbReference type="GO" id="GO:0005975">
    <property type="term" value="P:carbohydrate metabolic process"/>
    <property type="evidence" value="ECO:0007669"/>
    <property type="project" value="InterPro"/>
</dbReference>
<evidence type="ECO:0000256" key="1">
    <source>
        <dbReference type="ARBA" id="ARBA00006768"/>
    </source>
</evidence>
<evidence type="ECO:0000259" key="8">
    <source>
        <dbReference type="Pfam" id="PF03636"/>
    </source>
</evidence>
<dbReference type="SUPFAM" id="SSF48208">
    <property type="entry name" value="Six-hairpin glycosidases"/>
    <property type="match status" value="1"/>
</dbReference>
<evidence type="ECO:0000313" key="9">
    <source>
        <dbReference type="EMBL" id="MBU9735008.1"/>
    </source>
</evidence>
<dbReference type="Pfam" id="PF03632">
    <property type="entry name" value="Glyco_hydro_65m"/>
    <property type="match status" value="1"/>
</dbReference>
<feature type="domain" description="Glycoside hydrolase family 65 C-terminal" evidence="7">
    <location>
        <begin position="692"/>
        <end position="734"/>
    </location>
</feature>
<dbReference type="PIRSF" id="PIRSF036289">
    <property type="entry name" value="Glycosyl_hydrolase_malt_phosph"/>
    <property type="match status" value="1"/>
</dbReference>
<dbReference type="Gene3D" id="2.70.98.40">
    <property type="entry name" value="Glycoside hydrolase, family 65, N-terminal domain"/>
    <property type="match status" value="1"/>
</dbReference>
<dbReference type="PANTHER" id="PTHR11051">
    <property type="entry name" value="GLYCOSYL HYDROLASE-RELATED"/>
    <property type="match status" value="1"/>
</dbReference>
<evidence type="ECO:0000313" key="10">
    <source>
        <dbReference type="Proteomes" id="UP000712157"/>
    </source>
</evidence>
<dbReference type="Pfam" id="PF03633">
    <property type="entry name" value="Glyco_hydro_65C"/>
    <property type="match status" value="1"/>
</dbReference>
<dbReference type="GO" id="GO:0030246">
    <property type="term" value="F:carbohydrate binding"/>
    <property type="evidence" value="ECO:0007669"/>
    <property type="project" value="InterPro"/>
</dbReference>
<dbReference type="InterPro" id="IPR012341">
    <property type="entry name" value="6hp_glycosidase-like_sf"/>
</dbReference>
<dbReference type="InterPro" id="IPR037018">
    <property type="entry name" value="GH65_N"/>
</dbReference>
<feature type="domain" description="Glycoside hydrolase family 65 N-terminal" evidence="8">
    <location>
        <begin position="9"/>
        <end position="258"/>
    </location>
</feature>
<dbReference type="InterPro" id="IPR017045">
    <property type="entry name" value="Malt_Pase/Glycosyl_Hdrlase"/>
</dbReference>
<keyword evidence="3" id="KW-0808">Transferase</keyword>
<organism evidence="9 10">
    <name type="scientific">Diplocloster agilis</name>
    <dbReference type="NCBI Taxonomy" id="2850323"/>
    <lineage>
        <taxon>Bacteria</taxon>
        <taxon>Bacillati</taxon>
        <taxon>Bacillota</taxon>
        <taxon>Clostridia</taxon>
        <taxon>Lachnospirales</taxon>
        <taxon>Lachnospiraceae</taxon>
        <taxon>Diplocloster</taxon>
    </lineage>
</organism>
<reference evidence="9" key="1">
    <citation type="submission" date="2021-06" db="EMBL/GenBank/DDBJ databases">
        <title>Description of novel taxa of the family Lachnospiraceae.</title>
        <authorList>
            <person name="Chaplin A.V."/>
            <person name="Sokolova S.R."/>
            <person name="Pikina A.P."/>
            <person name="Korzhanova M."/>
            <person name="Belova V."/>
            <person name="Korostin D."/>
            <person name="Efimov B.A."/>
        </authorList>
    </citation>
    <scope>NUCLEOTIDE SEQUENCE</scope>
    <source>
        <strain evidence="9">ASD5720</strain>
    </source>
</reference>
<evidence type="ECO:0000259" key="6">
    <source>
        <dbReference type="Pfam" id="PF03632"/>
    </source>
</evidence>
<gene>
    <name evidence="9" type="ORF">KTH89_00570</name>
</gene>
<evidence type="ECO:0000256" key="2">
    <source>
        <dbReference type="ARBA" id="ARBA00022676"/>
    </source>
</evidence>
<dbReference type="InterPro" id="IPR005196">
    <property type="entry name" value="Glyco_hydro_65_N"/>
</dbReference>
<evidence type="ECO:0000259" key="7">
    <source>
        <dbReference type="Pfam" id="PF03633"/>
    </source>
</evidence>
<accession>A0A949JTU9</accession>
<name>A0A949JTU9_9FIRM</name>
<proteinExistence type="inferred from homology"/>
<dbReference type="RefSeq" id="WP_238720238.1">
    <property type="nucleotide sequence ID" value="NZ_JAHQCW010000001.1"/>
</dbReference>
<feature type="binding site" evidence="5">
    <location>
        <begin position="359"/>
        <end position="360"/>
    </location>
    <ligand>
        <name>substrate</name>
    </ligand>
</feature>
<comment type="caution">
    <text evidence="9">The sequence shown here is derived from an EMBL/GenBank/DDBJ whole genome shotgun (WGS) entry which is preliminary data.</text>
</comment>